<feature type="non-terminal residue" evidence="1">
    <location>
        <position position="60"/>
    </location>
</feature>
<sequence>MFADKDLEETRSQLGQMAQVRGPVRTFIKCRVTRSLLLAGILDHGALGVGTGCIRAVRDS</sequence>
<comment type="caution">
    <text evidence="1">The sequence shown here is derived from an EMBL/GenBank/DDBJ whole genome shotgun (WGS) entry which is preliminary data.</text>
</comment>
<organism evidence="1 2">
    <name type="scientific">Pseudoalteromonas phenolica</name>
    <dbReference type="NCBI Taxonomy" id="161398"/>
    <lineage>
        <taxon>Bacteria</taxon>
        <taxon>Pseudomonadati</taxon>
        <taxon>Pseudomonadota</taxon>
        <taxon>Gammaproteobacteria</taxon>
        <taxon>Alteromonadales</taxon>
        <taxon>Pseudoalteromonadaceae</taxon>
        <taxon>Pseudoalteromonas</taxon>
    </lineage>
</organism>
<evidence type="ECO:0000313" key="2">
    <source>
        <dbReference type="Proteomes" id="UP000307362"/>
    </source>
</evidence>
<proteinExistence type="predicted"/>
<dbReference type="Proteomes" id="UP000307362">
    <property type="component" value="Unassembled WGS sequence"/>
</dbReference>
<accession>A0A5S3YMG8</accession>
<dbReference type="AlphaFoldDB" id="A0A5S3YMG8"/>
<name>A0A5S3YMG8_9GAMM</name>
<dbReference type="EMBL" id="PNCM01000359">
    <property type="protein sequence ID" value="TMP75723.1"/>
    <property type="molecule type" value="Genomic_DNA"/>
</dbReference>
<gene>
    <name evidence="1" type="ORF">CWB73_21785</name>
</gene>
<protein>
    <submittedName>
        <fullName evidence="1">Uncharacterized protein</fullName>
    </submittedName>
</protein>
<evidence type="ECO:0000313" key="1">
    <source>
        <dbReference type="EMBL" id="TMP75723.1"/>
    </source>
</evidence>
<reference evidence="1 2" key="1">
    <citation type="submission" date="2017-12" db="EMBL/GenBank/DDBJ databases">
        <authorList>
            <person name="Paulsen S."/>
            <person name="Gram L.K."/>
        </authorList>
    </citation>
    <scope>NUCLEOTIDE SEQUENCE [LARGE SCALE GENOMIC DNA]</scope>
    <source>
        <strain evidence="1 2">S1189</strain>
    </source>
</reference>
<reference evidence="2" key="2">
    <citation type="submission" date="2019-06" db="EMBL/GenBank/DDBJ databases">
        <title>Co-occurence of chitin degradation, pigmentation and bioactivity in marine Pseudoalteromonas.</title>
        <authorList>
            <person name="Sonnenschein E.C."/>
            <person name="Bech P.K."/>
        </authorList>
    </citation>
    <scope>NUCLEOTIDE SEQUENCE [LARGE SCALE GENOMIC DNA]</scope>
    <source>
        <strain evidence="2">S1189</strain>
    </source>
</reference>